<dbReference type="EMBL" id="QBIY01011338">
    <property type="protein sequence ID" value="RXN32795.1"/>
    <property type="molecule type" value="Genomic_DNA"/>
</dbReference>
<gene>
    <name evidence="2" type="ORF">ROHU_016037</name>
</gene>
<name>A0A498NLP2_LABRO</name>
<accession>A0A498NLP2</accession>
<dbReference type="InterPro" id="IPR032071">
    <property type="entry name" value="DUF4806"/>
</dbReference>
<evidence type="ECO:0000313" key="2">
    <source>
        <dbReference type="EMBL" id="RXN32795.1"/>
    </source>
</evidence>
<proteinExistence type="predicted"/>
<dbReference type="Proteomes" id="UP000290572">
    <property type="component" value="Unassembled WGS sequence"/>
</dbReference>
<evidence type="ECO:0000259" key="1">
    <source>
        <dbReference type="Pfam" id="PF16064"/>
    </source>
</evidence>
<organism evidence="2 3">
    <name type="scientific">Labeo rohita</name>
    <name type="common">Indian major carp</name>
    <name type="synonym">Cyprinus rohita</name>
    <dbReference type="NCBI Taxonomy" id="84645"/>
    <lineage>
        <taxon>Eukaryota</taxon>
        <taxon>Metazoa</taxon>
        <taxon>Chordata</taxon>
        <taxon>Craniata</taxon>
        <taxon>Vertebrata</taxon>
        <taxon>Euteleostomi</taxon>
        <taxon>Actinopterygii</taxon>
        <taxon>Neopterygii</taxon>
        <taxon>Teleostei</taxon>
        <taxon>Ostariophysi</taxon>
        <taxon>Cypriniformes</taxon>
        <taxon>Cyprinidae</taxon>
        <taxon>Labeoninae</taxon>
        <taxon>Labeonini</taxon>
        <taxon>Labeo</taxon>
    </lineage>
</organism>
<sequence length="168" mass="19442">MKFHVEHIKEHKKHRGNIPMRNILKVLMEIKTELKEQRAILQKLQGAPVPVPNDFECSLSLPLESLDNFDALERLLEDEAEKNRLVCHLSLLGGHKLEDTVRRMLSHIFTNKLASVFNWAGRGQKRSFETSNLQKIMFWFLGSPVEDIRTSDVGLDRWMAKMTTCMDG</sequence>
<comment type="caution">
    <text evidence="2">The sequence shown here is derived from an EMBL/GenBank/DDBJ whole genome shotgun (WGS) entry which is preliminary data.</text>
</comment>
<dbReference type="PANTHER" id="PTHR34153:SF2">
    <property type="entry name" value="SI:CH211-262H13.3-RELATED"/>
    <property type="match status" value="1"/>
</dbReference>
<protein>
    <recommendedName>
        <fullName evidence="1">DUF4806 domain-containing protein</fullName>
    </recommendedName>
</protein>
<dbReference type="STRING" id="84645.A0A498NLP2"/>
<dbReference type="PANTHER" id="PTHR34153">
    <property type="entry name" value="SI:CH211-262H13.3-RELATED-RELATED"/>
    <property type="match status" value="1"/>
</dbReference>
<reference evidence="2 3" key="1">
    <citation type="submission" date="2018-03" db="EMBL/GenBank/DDBJ databases">
        <title>Draft genome sequence of Rohu Carp (Labeo rohita).</title>
        <authorList>
            <person name="Das P."/>
            <person name="Kushwaha B."/>
            <person name="Joshi C.G."/>
            <person name="Kumar D."/>
            <person name="Nagpure N.S."/>
            <person name="Sahoo L."/>
            <person name="Das S.P."/>
            <person name="Bit A."/>
            <person name="Patnaik S."/>
            <person name="Meher P.K."/>
            <person name="Jayasankar P."/>
            <person name="Koringa P.G."/>
            <person name="Patel N.V."/>
            <person name="Hinsu A.T."/>
            <person name="Kumar R."/>
            <person name="Pandey M."/>
            <person name="Agarwal S."/>
            <person name="Srivastava S."/>
            <person name="Singh M."/>
            <person name="Iquebal M.A."/>
            <person name="Jaiswal S."/>
            <person name="Angadi U.B."/>
            <person name="Kumar N."/>
            <person name="Raza M."/>
            <person name="Shah T.M."/>
            <person name="Rai A."/>
            <person name="Jena J.K."/>
        </authorList>
    </citation>
    <scope>NUCLEOTIDE SEQUENCE [LARGE SCALE GENOMIC DNA]</scope>
    <source>
        <strain evidence="2">DASCIFA01</strain>
        <tissue evidence="2">Testis</tissue>
    </source>
</reference>
<feature type="domain" description="DUF4806" evidence="1">
    <location>
        <begin position="60"/>
        <end position="138"/>
    </location>
</feature>
<dbReference type="Pfam" id="PF16064">
    <property type="entry name" value="DUF4806"/>
    <property type="match status" value="1"/>
</dbReference>
<dbReference type="AlphaFoldDB" id="A0A498NLP2"/>
<evidence type="ECO:0000313" key="3">
    <source>
        <dbReference type="Proteomes" id="UP000290572"/>
    </source>
</evidence>
<keyword evidence="3" id="KW-1185">Reference proteome</keyword>